<dbReference type="Gene3D" id="3.40.50.12370">
    <property type="match status" value="1"/>
</dbReference>
<dbReference type="SUPFAM" id="SSF52402">
    <property type="entry name" value="Adenine nucleotide alpha hydrolases-like"/>
    <property type="match status" value="2"/>
</dbReference>
<accession>A0A7W4IT00</accession>
<sequence length="282" mass="30429">MRILAILDRPETALSTLQAAGELARRLDGHDIRLLHPKPAIDPAFQAPDEGIPTPDQRRAFAAEVASRAKRLHDIARQWIGAAGHPSAAKVEWVEMAGDIREIVAREARLADLAVISRPCADDRQTIGQAFSGALYDAGATVLIAPLQACDTVGRRPVVAWHPSPALDRALDAAQPLLDAAEHVTFLIGTAHDTAEAPPHRARMLADRGVPVTIDRFAAPRDRIGAEIRTHALAARGDLLIMGAYTHSRFLEFLFGGPTRDLLAHATLPILTCHHGIEDPIA</sequence>
<dbReference type="EMBL" id="JABEQD010000004">
    <property type="protein sequence ID" value="MBB2168368.1"/>
    <property type="molecule type" value="Genomic_DNA"/>
</dbReference>
<protein>
    <submittedName>
        <fullName evidence="1">Universal stress protein</fullName>
    </submittedName>
</protein>
<reference evidence="1 2" key="1">
    <citation type="submission" date="2020-04" db="EMBL/GenBank/DDBJ databases">
        <title>Description of novel Gluconacetobacter.</title>
        <authorList>
            <person name="Sombolestani A."/>
        </authorList>
    </citation>
    <scope>NUCLEOTIDE SEQUENCE [LARGE SCALE GENOMIC DNA]</scope>
    <source>
        <strain evidence="1 2">LMG 27801</strain>
    </source>
</reference>
<name>A0A7W4IT00_9PROT</name>
<comment type="caution">
    <text evidence="1">The sequence shown here is derived from an EMBL/GenBank/DDBJ whole genome shotgun (WGS) entry which is preliminary data.</text>
</comment>
<dbReference type="AlphaFoldDB" id="A0A7W4IT00"/>
<evidence type="ECO:0000313" key="2">
    <source>
        <dbReference type="Proteomes" id="UP000559860"/>
    </source>
</evidence>
<evidence type="ECO:0000313" key="1">
    <source>
        <dbReference type="EMBL" id="MBB2168368.1"/>
    </source>
</evidence>
<keyword evidence="2" id="KW-1185">Reference proteome</keyword>
<gene>
    <name evidence="1" type="ORF">HLH36_08395</name>
</gene>
<dbReference type="Proteomes" id="UP000559860">
    <property type="component" value="Unassembled WGS sequence"/>
</dbReference>
<organism evidence="1 2">
    <name type="scientific">Gluconacetobacter aggeris</name>
    <dbReference type="NCBI Taxonomy" id="1286186"/>
    <lineage>
        <taxon>Bacteria</taxon>
        <taxon>Pseudomonadati</taxon>
        <taxon>Pseudomonadota</taxon>
        <taxon>Alphaproteobacteria</taxon>
        <taxon>Acetobacterales</taxon>
        <taxon>Acetobacteraceae</taxon>
        <taxon>Gluconacetobacter</taxon>
    </lineage>
</organism>
<proteinExistence type="predicted"/>
<dbReference type="RefSeq" id="WP_182985935.1">
    <property type="nucleotide sequence ID" value="NZ_JABEQD010000004.1"/>
</dbReference>